<feature type="compositionally biased region" description="Low complexity" evidence="1">
    <location>
        <begin position="1538"/>
        <end position="1578"/>
    </location>
</feature>
<evidence type="ECO:0000256" key="2">
    <source>
        <dbReference type="SAM" id="Phobius"/>
    </source>
</evidence>
<dbReference type="PANTHER" id="PTHR43308:SF5">
    <property type="entry name" value="S-LAYER PROTEIN _ PEPTIDOGLYCAN ENDO-BETA-N-ACETYLGLUCOSAMINIDASE"/>
    <property type="match status" value="1"/>
</dbReference>
<feature type="region of interest" description="Disordered" evidence="1">
    <location>
        <begin position="1116"/>
        <end position="1136"/>
    </location>
</feature>
<organism evidence="5 6">
    <name type="scientific">Paenibacillus radicis</name>
    <name type="common">ex Xue et al. 2023</name>
    <dbReference type="NCBI Taxonomy" id="2972489"/>
    <lineage>
        <taxon>Bacteria</taxon>
        <taxon>Bacillati</taxon>
        <taxon>Bacillota</taxon>
        <taxon>Bacilli</taxon>
        <taxon>Bacillales</taxon>
        <taxon>Paenibacillaceae</taxon>
        <taxon>Paenibacillus</taxon>
    </lineage>
</organism>
<feature type="region of interest" description="Disordered" evidence="1">
    <location>
        <begin position="731"/>
        <end position="752"/>
    </location>
</feature>
<evidence type="ECO:0000313" key="5">
    <source>
        <dbReference type="EMBL" id="MCR8635557.1"/>
    </source>
</evidence>
<dbReference type="Pfam" id="PF14592">
    <property type="entry name" value="Chondroitinas_B"/>
    <property type="match status" value="2"/>
</dbReference>
<dbReference type="SUPFAM" id="SSF49785">
    <property type="entry name" value="Galactose-binding domain-like"/>
    <property type="match status" value="1"/>
</dbReference>
<feature type="domain" description="SLH" evidence="4">
    <location>
        <begin position="1574"/>
        <end position="1637"/>
    </location>
</feature>
<dbReference type="PROSITE" id="PS51272">
    <property type="entry name" value="SLH"/>
    <property type="match status" value="3"/>
</dbReference>
<accession>A0ABT1YQV3</accession>
<keyword evidence="2" id="KW-1133">Transmembrane helix</keyword>
<dbReference type="InterPro" id="IPR011050">
    <property type="entry name" value="Pectin_lyase_fold/virulence"/>
</dbReference>
<feature type="domain" description="SLH" evidence="4">
    <location>
        <begin position="1638"/>
        <end position="1698"/>
    </location>
</feature>
<dbReference type="RefSeq" id="WP_258217106.1">
    <property type="nucleotide sequence ID" value="NZ_JANQBD010000029.1"/>
</dbReference>
<dbReference type="SUPFAM" id="SSF49373">
    <property type="entry name" value="Invasin/intimin cell-adhesion fragments"/>
    <property type="match status" value="1"/>
</dbReference>
<feature type="transmembrane region" description="Helical" evidence="2">
    <location>
        <begin position="12"/>
        <end position="29"/>
    </location>
</feature>
<keyword evidence="2" id="KW-0812">Transmembrane</keyword>
<dbReference type="Gene3D" id="2.60.40.1080">
    <property type="match status" value="1"/>
</dbReference>
<gene>
    <name evidence="5" type="ORF">NV381_30570</name>
</gene>
<dbReference type="InterPro" id="IPR012334">
    <property type="entry name" value="Pectin_lyas_fold"/>
</dbReference>
<comment type="caution">
    <text evidence="5">The sequence shown here is derived from an EMBL/GenBank/DDBJ whole genome shotgun (WGS) entry which is preliminary data.</text>
</comment>
<feature type="domain" description="SLH" evidence="4">
    <location>
        <begin position="1700"/>
        <end position="1752"/>
    </location>
</feature>
<keyword evidence="2" id="KW-0472">Membrane</keyword>
<dbReference type="Proteomes" id="UP001300012">
    <property type="component" value="Unassembled WGS sequence"/>
</dbReference>
<dbReference type="InterPro" id="IPR051465">
    <property type="entry name" value="Cell_Envelope_Struct_Comp"/>
</dbReference>
<dbReference type="InterPro" id="IPR039513">
    <property type="entry name" value="PL-6"/>
</dbReference>
<dbReference type="SUPFAM" id="SSF51126">
    <property type="entry name" value="Pectin lyase-like"/>
    <property type="match status" value="1"/>
</dbReference>
<dbReference type="Gene3D" id="2.60.120.260">
    <property type="entry name" value="Galactose-binding domain-like"/>
    <property type="match status" value="1"/>
</dbReference>
<proteinExistence type="predicted"/>
<keyword evidence="6" id="KW-1185">Reference proteome</keyword>
<evidence type="ECO:0000313" key="6">
    <source>
        <dbReference type="Proteomes" id="UP001300012"/>
    </source>
</evidence>
<dbReference type="InterPro" id="IPR000421">
    <property type="entry name" value="FA58C"/>
</dbReference>
<dbReference type="InterPro" id="IPR025883">
    <property type="entry name" value="Cadherin-like_domain"/>
</dbReference>
<dbReference type="Pfam" id="PF26628">
    <property type="entry name" value="DUF8202"/>
    <property type="match status" value="1"/>
</dbReference>
<evidence type="ECO:0000259" key="3">
    <source>
        <dbReference type="PROSITE" id="PS50022"/>
    </source>
</evidence>
<dbReference type="Gene3D" id="2.160.20.10">
    <property type="entry name" value="Single-stranded right-handed beta-helix, Pectin lyase-like"/>
    <property type="match status" value="2"/>
</dbReference>
<sequence length="1752" mass="186230">MGRSRNVRFRTIQIILVFTLIMGSVWLPASPSAADAVSGTPGGVDAGALRLWLKADPENVTLNATSNVTVWRDSSPNGNHFVNDGSIAAISSRPKPKYQPANSGLNFQPSVGFSRSSSGSILQDINGLFGVGKSISQTSVFAVTGGVPSIDNSMIFNQELATGSLVAHIPYTNAATPGVGSVLWDSGALTSGTGTPRMTVTNQVNPSKYNLWGLHFDASPMTVGTDVYQSVTRDGKSEGQSKQARLPFVGKANGAMSLGAAAGGGSGYNGNIGEFILFTDRLTATQKRQVETYLAIKFGIGLQEGDYLSAGSSPQVVWNAAANADYRSSIAGIGKDLLGALDQQQSRSADIPTDQVVISAKQPLLDKQYLLWGDNGSTGSLPYGAEYKRLTRSWKAQNTGNVGAVQIAIPKSVIPLGGVLLTSSGSSFGNEAAYPLSLKTIQGVEYYAADVTLENGSYFTFAEKLPLVLLNSFEVWDGATPVSLNEAFAPSKTKGYEAIVSQDTGSVRVEAAATSGAVTSMTLSNYITGNIPVPILDPGHISLVPGVNKLKVNLSSGSADNSYQIDIIRKLSKGEKGKIGLNAGSVTASSYQPNTNYIPANVVDGVWGEDTASQDSRWSASGQGQWLQFDLGQSEKATYLDIAFLNARDRSSSFEILGSNDPEFTTSTILLPKRNSRSLKATDSVMQSYVLTNPSNARYLRLVGYGNSASGSSGNWNSIMEVGVYTGTAPIIEEPKDPSGPPEAGENPEVPTPELTKVKVSSAEQLQNALDQAVQGTNIELQNGNYEQNGPFVVKDKTGTVALPIRITAAEKGKAVITGNSYMHIENSQYIEVSGLVFRNGIGTAEENADRTLKDRGLEGSIMKEVHPGLELRSSSNVSILRNTFALDETGQPFRFDSASGKVWCLTAVEGSCRYGTGDTYSSGGAVYMGDTPHTNSTLMTDNGTNRHYIRVEGVSSHNRIAYNDIGPKKGFGAVVIYDGEAGKNVSEYDLIEYNYFHDIGPRVSNGLEAIRLGLSGLSLASGHVTIQNNLFDGLNAEDEIISVKSSDNIIRYNTIRNSYGGIVARHGHRNSFYGNFIIGDGKKAGMGGFRIYGNEHKIYNNYMEGLTDKVIELDGGTHDGGPDGGSSPTVKWGGSGTSEQTVSLGSLAIDNPLRVEILRGHWRQYNVQVYNNTIVNVGNKAAAFSFGGRNYQPVATQVYNNVVFSNAGTVFNEISAAQNVQASERAVYAGNLVEGTANLTNITRNINGGFEKKELKLVRSADGMIRLSAQSPAIDASKAPYITLDDMDGQIRYNTPDAGADEYMPGVAPTRRALTVTDVGPNAGQSPPVQEGDPGLSSLVLRSDSELVPGFSTNEAYYTVAIQSNVSSLTIVPKALNGTGSQITVSVDGKNRQTVISGQESQALEIAQDGSIIVIEVANPSGKNKVYTIVVHRQKVVPPSEIQLDKIQFDSAAYRMKVDETKATALSVVFQDHTESLTGASVYTTNPAVATVDERGVLRGKTLGETVVVATYKGHFATAAVSVYTDVIVGGGRHGGSSSAAAPSTQAPTASPESTATTPVSPSASTPDPAPTSQSPSLTDVKSHWAGDVIAKAIERGIVAGYPDGSFKPEEPITRLQFAAMLVRALKLKAKEQAAVFADQSEIPEWASREISAATQAGIIQGYEDHTLRPNRPINRAEMVTMLLRAFQQNVGTSNAAAFSDGNEIPQWSLPFISQAMALGVVQGRENNRFEPSHLATRAEAVIVLIRMIER</sequence>
<protein>
    <submittedName>
        <fullName evidence="5">S-layer homology domain-containing protein</fullName>
    </submittedName>
</protein>
<evidence type="ECO:0000259" key="4">
    <source>
        <dbReference type="PROSITE" id="PS51272"/>
    </source>
</evidence>
<feature type="region of interest" description="Disordered" evidence="1">
    <location>
        <begin position="1535"/>
        <end position="1582"/>
    </location>
</feature>
<dbReference type="Pfam" id="PF00395">
    <property type="entry name" value="SLH"/>
    <property type="match status" value="3"/>
</dbReference>
<feature type="domain" description="F5/8 type C" evidence="3">
    <location>
        <begin position="574"/>
        <end position="727"/>
    </location>
</feature>
<dbReference type="Pfam" id="PF00754">
    <property type="entry name" value="F5_F8_type_C"/>
    <property type="match status" value="1"/>
</dbReference>
<dbReference type="PROSITE" id="PS50022">
    <property type="entry name" value="FA58C_3"/>
    <property type="match status" value="1"/>
</dbReference>
<dbReference type="EMBL" id="JANQBD010000029">
    <property type="protein sequence ID" value="MCR8635557.1"/>
    <property type="molecule type" value="Genomic_DNA"/>
</dbReference>
<dbReference type="InterPro" id="IPR008964">
    <property type="entry name" value="Invasin/intimin_cell_adhesion"/>
</dbReference>
<name>A0ABT1YQV3_9BACL</name>
<dbReference type="InterPro" id="IPR008979">
    <property type="entry name" value="Galactose-bd-like_sf"/>
</dbReference>
<evidence type="ECO:0000256" key="1">
    <source>
        <dbReference type="SAM" id="MobiDB-lite"/>
    </source>
</evidence>
<dbReference type="CDD" id="cd14251">
    <property type="entry name" value="PL-6"/>
    <property type="match status" value="1"/>
</dbReference>
<dbReference type="PANTHER" id="PTHR43308">
    <property type="entry name" value="OUTER MEMBRANE PROTEIN ALPHA-RELATED"/>
    <property type="match status" value="1"/>
</dbReference>
<dbReference type="InterPro" id="IPR058515">
    <property type="entry name" value="DUF8202"/>
</dbReference>
<reference evidence="5 6" key="1">
    <citation type="submission" date="2022-08" db="EMBL/GenBank/DDBJ databases">
        <title>Paenibacillus endoradicis sp. nov., Paenibacillus radicibacter sp. nov and Paenibacillus pararadicis sp. nov., three cold-adapted plant growth-promoting bacteria isolated from root of Larix gmelinii in Great Khingan.</title>
        <authorList>
            <person name="Xue H."/>
        </authorList>
    </citation>
    <scope>NUCLEOTIDE SEQUENCE [LARGE SCALE GENOMIC DNA]</scope>
    <source>
        <strain evidence="5 6">N5-1-1-5</strain>
    </source>
</reference>
<dbReference type="InterPro" id="IPR001119">
    <property type="entry name" value="SLH_dom"/>
</dbReference>
<dbReference type="Pfam" id="PF12733">
    <property type="entry name" value="Cadherin-like"/>
    <property type="match status" value="1"/>
</dbReference>